<keyword evidence="3" id="KW-1185">Reference proteome</keyword>
<dbReference type="Proteomes" id="UP000293036">
    <property type="component" value="Unassembled WGS sequence"/>
</dbReference>
<dbReference type="PANTHER" id="PTHR42763:SF2">
    <property type="entry name" value="ADP-GLUCOSE PHOSPHORYLASE"/>
    <property type="match status" value="1"/>
</dbReference>
<dbReference type="SUPFAM" id="SSF54197">
    <property type="entry name" value="HIT-like"/>
    <property type="match status" value="1"/>
</dbReference>
<evidence type="ECO:0000259" key="1">
    <source>
        <dbReference type="Pfam" id="PF16268"/>
    </source>
</evidence>
<comment type="caution">
    <text evidence="2">The sequence shown here is derived from an EMBL/GenBank/DDBJ whole genome shotgun (WGS) entry which is preliminary data.</text>
</comment>
<name>A0A4Q9UZE6_9ACTO</name>
<dbReference type="PANTHER" id="PTHR42763">
    <property type="entry name" value="ADP-GLUCOSE PHOSPHORYLASE"/>
    <property type="match status" value="1"/>
</dbReference>
<sequence>MGNAFRPPLTKMADGTIKQINPFSETEVWTIPGRAHRPLDIAVPEPKPINPDAIGHHCAFCTQRVLETPPEKARLVRKRDDAVVYRSTGVDMLTREWDFRRIPNLFEIVSFMYWEKNYGHKLSREAEQRMEAYLADPAGRAHVMGVLDTKLRAFMATDDVAAMPDGEKLEYAKSFFGSCHDLIVARRHFVDDAVDDTQLAGSGTLSPQEHEWYIRLTVDAMEDIYNSNRYAKYVQVFQNWLKPAGASFDHLHKQLVAIDQRSVNGQMEVEKARENPNIYNEAAVDYASFHNLVLAENKHAVAIAGFGHRYPTLEIWSKSEHCQPWEHSREELQGMSDLIHAMHAATGTHVPTNEEWHCKPIDADVAIPWKVLIKWRVSTLAGFEGGTKIYVNTIDPWALRDRVVPKLLELRAEGKIANNINIASECSCRVNSLRYNPALQ</sequence>
<dbReference type="RefSeq" id="WP_131281100.1">
    <property type="nucleotide sequence ID" value="NZ_JBHSLR010000006.1"/>
</dbReference>
<organism evidence="2 3">
    <name type="scientific">Arcanobacterium bovis</name>
    <dbReference type="NCBI Taxonomy" id="2529275"/>
    <lineage>
        <taxon>Bacteria</taxon>
        <taxon>Bacillati</taxon>
        <taxon>Actinomycetota</taxon>
        <taxon>Actinomycetes</taxon>
        <taxon>Actinomycetales</taxon>
        <taxon>Actinomycetaceae</taxon>
        <taxon>Arcanobacterium</taxon>
    </lineage>
</organism>
<dbReference type="InterPro" id="IPR053177">
    <property type="entry name" value="ADP-glucose_phosphorylase"/>
</dbReference>
<dbReference type="InterPro" id="IPR032576">
    <property type="entry name" value="DUF4921"/>
</dbReference>
<dbReference type="OrthoDB" id="9762211at2"/>
<dbReference type="AlphaFoldDB" id="A0A4Q9UZE6"/>
<reference evidence="2 3" key="1">
    <citation type="submission" date="2019-02" db="EMBL/GenBank/DDBJ databases">
        <title>Arcanobacterium bovis sp. nov., isolated from the milk of a cow with mastitis.</title>
        <authorList>
            <person name="Sammra O."/>
            <person name="Foster G."/>
            <person name="Hassan A."/>
            <person name="Alssahen M."/>
            <person name="Laemmler C."/>
            <person name="Borowiak M."/>
            <person name="Malorny B."/>
            <person name="Abdulmawjood A."/>
        </authorList>
    </citation>
    <scope>NUCLEOTIDE SEQUENCE [LARGE SCALE GENOMIC DNA]</scope>
    <source>
        <strain evidence="2 3">C605018/01/1</strain>
    </source>
</reference>
<evidence type="ECO:0000313" key="3">
    <source>
        <dbReference type="Proteomes" id="UP000293036"/>
    </source>
</evidence>
<feature type="domain" description="DUF4921" evidence="1">
    <location>
        <begin position="12"/>
        <end position="435"/>
    </location>
</feature>
<accession>A0A4Q9UZE6</accession>
<gene>
    <name evidence="2" type="ORF">EZJ44_05430</name>
</gene>
<evidence type="ECO:0000313" key="2">
    <source>
        <dbReference type="EMBL" id="TBW21393.1"/>
    </source>
</evidence>
<protein>
    <submittedName>
        <fullName evidence="2">DUF4921 family protein</fullName>
    </submittedName>
</protein>
<dbReference type="Gene3D" id="3.30.428.10">
    <property type="entry name" value="HIT-like"/>
    <property type="match status" value="1"/>
</dbReference>
<proteinExistence type="predicted"/>
<dbReference type="Pfam" id="PF16268">
    <property type="entry name" value="DUF4921"/>
    <property type="match status" value="1"/>
</dbReference>
<dbReference type="EMBL" id="SJDT01000004">
    <property type="protein sequence ID" value="TBW21393.1"/>
    <property type="molecule type" value="Genomic_DNA"/>
</dbReference>
<dbReference type="InterPro" id="IPR036265">
    <property type="entry name" value="HIT-like_sf"/>
</dbReference>